<dbReference type="STRING" id="1965070.A0A3S3NXL3"/>
<feature type="region of interest" description="Disordered" evidence="1">
    <location>
        <begin position="1"/>
        <end position="29"/>
    </location>
</feature>
<keyword evidence="3" id="KW-0808">Transferase</keyword>
<name>A0A3S3NXL3_9ACAR</name>
<dbReference type="GO" id="GO:0004674">
    <property type="term" value="F:protein serine/threonine kinase activity"/>
    <property type="evidence" value="ECO:0007669"/>
    <property type="project" value="TreeGrafter"/>
</dbReference>
<dbReference type="PANTHER" id="PTHR44329">
    <property type="entry name" value="SERINE/THREONINE-PROTEIN KINASE TNNI3K-RELATED"/>
    <property type="match status" value="1"/>
</dbReference>
<sequence>MRRNSYQPIVRKCSDKSDSCGNQEPDNWKYMSLPETNARSDADSETFDNLNDIQRNKRFSPKLSAPNSVPINGIMKVANWLAHRRRNSKELISRANAEDKHAKTKFRLTTDEKSTQKQLKCLIKNAHKRSSSSHSKQGSPCKDVPAKDCDKDRDNQKPERKFSPNSNLSSPRQRKSLLEHKESLARDLNNKHYGNDDNGAFKASQCSEGRFGRHYLVAKAKTLSIEKKSVVCERLCATWPQSNQPVCTIEDLVPEETISSLRNRDVEVNEDIKEWCIPFKDLHFRDVLKRGRHGDIFRGEWHGEVLIYTFRNYKTQEEIENFWKEISQFCMIRHENIMLFMGACVELPHLAVITSARKGPSIFEHIHIRQQSISLPNKINIARQIAQAMGYLHARGIVHKRLHSTNIILESRVKICLMDQGIANGEFESSDYGVIPKGHLTYLSPELMRCLQVEPPLVYSNSGFTPESDIYAFGTILYELLLLKYPYNRQSPHTVIWLIGNGVHDSIDHIKCSNILKSIIACCWNRIASKRPEFSFIVKKLQENVSLHKRHSCSEPERLNKTGLSLTSNKNICS</sequence>
<dbReference type="GO" id="GO:0005524">
    <property type="term" value="F:ATP binding"/>
    <property type="evidence" value="ECO:0007669"/>
    <property type="project" value="InterPro"/>
</dbReference>
<dbReference type="Pfam" id="PF07714">
    <property type="entry name" value="PK_Tyr_Ser-Thr"/>
    <property type="match status" value="1"/>
</dbReference>
<dbReference type="InterPro" id="IPR051681">
    <property type="entry name" value="Ser/Thr_Kinases-Pseudokinases"/>
</dbReference>
<dbReference type="Proteomes" id="UP000285301">
    <property type="component" value="Unassembled WGS sequence"/>
</dbReference>
<dbReference type="EMBL" id="NCKU01003199">
    <property type="protein sequence ID" value="RWS07978.1"/>
    <property type="molecule type" value="Genomic_DNA"/>
</dbReference>
<dbReference type="OrthoDB" id="774951at2759"/>
<dbReference type="InterPro" id="IPR011009">
    <property type="entry name" value="Kinase-like_dom_sf"/>
</dbReference>
<feature type="region of interest" description="Disordered" evidence="1">
    <location>
        <begin position="125"/>
        <end position="176"/>
    </location>
</feature>
<evidence type="ECO:0000313" key="3">
    <source>
        <dbReference type="EMBL" id="RWS07978.1"/>
    </source>
</evidence>
<keyword evidence="3" id="KW-0418">Kinase</keyword>
<reference evidence="3 4" key="1">
    <citation type="journal article" date="2018" name="Gigascience">
        <title>Genomes of trombidid mites reveal novel predicted allergens and laterally-transferred genes associated with secondary metabolism.</title>
        <authorList>
            <person name="Dong X."/>
            <person name="Chaisiri K."/>
            <person name="Xia D."/>
            <person name="Armstrong S.D."/>
            <person name="Fang Y."/>
            <person name="Donnelly M.J."/>
            <person name="Kadowaki T."/>
            <person name="McGarry J.W."/>
            <person name="Darby A.C."/>
            <person name="Makepeace B.L."/>
        </authorList>
    </citation>
    <scope>NUCLEOTIDE SEQUENCE [LARGE SCALE GENOMIC DNA]</scope>
    <source>
        <strain evidence="3">UoL-WK</strain>
    </source>
</reference>
<dbReference type="PANTHER" id="PTHR44329:SF253">
    <property type="entry name" value="KINASE SUPPRESSOR OF RAS 2"/>
    <property type="match status" value="1"/>
</dbReference>
<dbReference type="Gene3D" id="3.30.200.20">
    <property type="entry name" value="Phosphorylase Kinase, domain 1"/>
    <property type="match status" value="1"/>
</dbReference>
<feature type="domain" description="Protein kinase" evidence="2">
    <location>
        <begin position="282"/>
        <end position="545"/>
    </location>
</feature>
<dbReference type="InterPro" id="IPR000719">
    <property type="entry name" value="Prot_kinase_dom"/>
</dbReference>
<accession>A0A3S3NXL3</accession>
<dbReference type="AlphaFoldDB" id="A0A3S3NXL3"/>
<dbReference type="InterPro" id="IPR001245">
    <property type="entry name" value="Ser-Thr/Tyr_kinase_cat_dom"/>
</dbReference>
<gene>
    <name evidence="3" type="ORF">B4U79_13462</name>
</gene>
<evidence type="ECO:0000256" key="1">
    <source>
        <dbReference type="SAM" id="MobiDB-lite"/>
    </source>
</evidence>
<keyword evidence="4" id="KW-1185">Reference proteome</keyword>
<protein>
    <submittedName>
        <fullName evidence="3">Kinase suppressor of Ras (KSR)-like protein</fullName>
    </submittedName>
</protein>
<proteinExistence type="predicted"/>
<feature type="region of interest" description="Disordered" evidence="1">
    <location>
        <begin position="92"/>
        <end position="111"/>
    </location>
</feature>
<feature type="compositionally biased region" description="Basic and acidic residues" evidence="1">
    <location>
        <begin position="144"/>
        <end position="162"/>
    </location>
</feature>
<dbReference type="SUPFAM" id="SSF56112">
    <property type="entry name" value="Protein kinase-like (PK-like)"/>
    <property type="match status" value="1"/>
</dbReference>
<feature type="compositionally biased region" description="Basic and acidic residues" evidence="1">
    <location>
        <begin position="92"/>
        <end position="101"/>
    </location>
</feature>
<organism evidence="3 4">
    <name type="scientific">Dinothrombium tinctorium</name>
    <dbReference type="NCBI Taxonomy" id="1965070"/>
    <lineage>
        <taxon>Eukaryota</taxon>
        <taxon>Metazoa</taxon>
        <taxon>Ecdysozoa</taxon>
        <taxon>Arthropoda</taxon>
        <taxon>Chelicerata</taxon>
        <taxon>Arachnida</taxon>
        <taxon>Acari</taxon>
        <taxon>Acariformes</taxon>
        <taxon>Trombidiformes</taxon>
        <taxon>Prostigmata</taxon>
        <taxon>Anystina</taxon>
        <taxon>Parasitengona</taxon>
        <taxon>Trombidioidea</taxon>
        <taxon>Trombidiidae</taxon>
        <taxon>Dinothrombium</taxon>
    </lineage>
</organism>
<evidence type="ECO:0000259" key="2">
    <source>
        <dbReference type="PROSITE" id="PS50011"/>
    </source>
</evidence>
<dbReference type="Gene3D" id="1.10.510.10">
    <property type="entry name" value="Transferase(Phosphotransferase) domain 1"/>
    <property type="match status" value="1"/>
</dbReference>
<comment type="caution">
    <text evidence="3">The sequence shown here is derived from an EMBL/GenBank/DDBJ whole genome shotgun (WGS) entry which is preliminary data.</text>
</comment>
<evidence type="ECO:0000313" key="4">
    <source>
        <dbReference type="Proteomes" id="UP000285301"/>
    </source>
</evidence>
<dbReference type="PROSITE" id="PS50011">
    <property type="entry name" value="PROTEIN_KINASE_DOM"/>
    <property type="match status" value="1"/>
</dbReference>